<dbReference type="RefSeq" id="WP_376830375.1">
    <property type="nucleotide sequence ID" value="NZ_JBHLWR010000006.1"/>
</dbReference>
<proteinExistence type="inferred from homology"/>
<reference evidence="8" key="1">
    <citation type="journal article" date="2019" name="Int. J. Syst. Evol. Microbiol.">
        <title>The Global Catalogue of Microorganisms (GCM) 10K type strain sequencing project: providing services to taxonomists for standard genome sequencing and annotation.</title>
        <authorList>
            <consortium name="The Broad Institute Genomics Platform"/>
            <consortium name="The Broad Institute Genome Sequencing Center for Infectious Disease"/>
            <person name="Wu L."/>
            <person name="Ma J."/>
        </authorList>
    </citation>
    <scope>NUCLEOTIDE SEQUENCE [LARGE SCALE GENOMIC DNA]</scope>
    <source>
        <strain evidence="8">CCM 7941</strain>
    </source>
</reference>
<keyword evidence="8" id="KW-1185">Reference proteome</keyword>
<evidence type="ECO:0000313" key="8">
    <source>
        <dbReference type="Proteomes" id="UP001595536"/>
    </source>
</evidence>
<feature type="domain" description="HTH lysR-type" evidence="6">
    <location>
        <begin position="1"/>
        <end position="60"/>
    </location>
</feature>
<feature type="region of interest" description="Disordered" evidence="5">
    <location>
        <begin position="310"/>
        <end position="330"/>
    </location>
</feature>
<organism evidence="7 8">
    <name type="scientific">Camelimonas abortus</name>
    <dbReference type="NCBI Taxonomy" id="1017184"/>
    <lineage>
        <taxon>Bacteria</taxon>
        <taxon>Pseudomonadati</taxon>
        <taxon>Pseudomonadota</taxon>
        <taxon>Alphaproteobacteria</taxon>
        <taxon>Hyphomicrobiales</taxon>
        <taxon>Chelatococcaceae</taxon>
        <taxon>Camelimonas</taxon>
    </lineage>
</organism>
<sequence>MDLDATPFRYFLTVAEERSFTRAAQKLHVSQPALSAQIREFERRLGFALFQRTSRRVELTAEGRLFLGNARRMVAEAAWANQAAREIRENELRIGAPFYTLHIPERRRMMDTLVTRHGDIRLRIFDKTHERHYLDLTRRELDLALLVEPADAQAAADNAVTEADWPGGLERQPLAQRRLCLQLPREHPLAELDILPLEALKGLPVAMPNRSLGAPLSVVIVRALRDAGAETVRPPEGHPLAVERYGRLTRIPAVSLGWFDRPHVEGAGEVVIRHIDGLDVRTSLTLVRARGEQRPAAQMVWESARQLMEGRAATHSVPRRRGRGGRLAPA</sequence>
<dbReference type="InterPro" id="IPR005119">
    <property type="entry name" value="LysR_subst-bd"/>
</dbReference>
<gene>
    <name evidence="7" type="ORF">ACFOEX_12315</name>
</gene>
<dbReference type="Gene3D" id="3.40.190.290">
    <property type="match status" value="1"/>
</dbReference>
<keyword evidence="2" id="KW-0805">Transcription regulation</keyword>
<keyword evidence="3" id="KW-0238">DNA-binding</keyword>
<dbReference type="SUPFAM" id="SSF46785">
    <property type="entry name" value="Winged helix' DNA-binding domain"/>
    <property type="match status" value="1"/>
</dbReference>
<dbReference type="InterPro" id="IPR036388">
    <property type="entry name" value="WH-like_DNA-bd_sf"/>
</dbReference>
<dbReference type="InterPro" id="IPR036390">
    <property type="entry name" value="WH_DNA-bd_sf"/>
</dbReference>
<comment type="similarity">
    <text evidence="1">Belongs to the LysR transcriptional regulatory family.</text>
</comment>
<dbReference type="PROSITE" id="PS50931">
    <property type="entry name" value="HTH_LYSR"/>
    <property type="match status" value="1"/>
</dbReference>
<evidence type="ECO:0000259" key="6">
    <source>
        <dbReference type="PROSITE" id="PS50931"/>
    </source>
</evidence>
<evidence type="ECO:0000256" key="2">
    <source>
        <dbReference type="ARBA" id="ARBA00023015"/>
    </source>
</evidence>
<evidence type="ECO:0000256" key="1">
    <source>
        <dbReference type="ARBA" id="ARBA00009437"/>
    </source>
</evidence>
<dbReference type="SUPFAM" id="SSF53850">
    <property type="entry name" value="Periplasmic binding protein-like II"/>
    <property type="match status" value="1"/>
</dbReference>
<dbReference type="PRINTS" id="PR00039">
    <property type="entry name" value="HTHLYSR"/>
</dbReference>
<dbReference type="InterPro" id="IPR000847">
    <property type="entry name" value="LysR_HTH_N"/>
</dbReference>
<dbReference type="Pfam" id="PF00126">
    <property type="entry name" value="HTH_1"/>
    <property type="match status" value="1"/>
</dbReference>
<accession>A0ABV7LGS5</accession>
<keyword evidence="4" id="KW-0804">Transcription</keyword>
<evidence type="ECO:0000313" key="7">
    <source>
        <dbReference type="EMBL" id="MFC3267130.1"/>
    </source>
</evidence>
<dbReference type="PANTHER" id="PTHR30346">
    <property type="entry name" value="TRANSCRIPTIONAL DUAL REGULATOR HCAR-RELATED"/>
    <property type="match status" value="1"/>
</dbReference>
<evidence type="ECO:0000256" key="5">
    <source>
        <dbReference type="SAM" id="MobiDB-lite"/>
    </source>
</evidence>
<name>A0ABV7LGS5_9HYPH</name>
<dbReference type="Gene3D" id="1.10.10.10">
    <property type="entry name" value="Winged helix-like DNA-binding domain superfamily/Winged helix DNA-binding domain"/>
    <property type="match status" value="1"/>
</dbReference>
<dbReference type="Proteomes" id="UP001595536">
    <property type="component" value="Unassembled WGS sequence"/>
</dbReference>
<evidence type="ECO:0000256" key="3">
    <source>
        <dbReference type="ARBA" id="ARBA00023125"/>
    </source>
</evidence>
<evidence type="ECO:0000256" key="4">
    <source>
        <dbReference type="ARBA" id="ARBA00023163"/>
    </source>
</evidence>
<protein>
    <submittedName>
        <fullName evidence="7">LysR family transcriptional regulator</fullName>
    </submittedName>
</protein>
<dbReference type="EMBL" id="JBHRUV010000080">
    <property type="protein sequence ID" value="MFC3267130.1"/>
    <property type="molecule type" value="Genomic_DNA"/>
</dbReference>
<dbReference type="PANTHER" id="PTHR30346:SF28">
    <property type="entry name" value="HTH-TYPE TRANSCRIPTIONAL REGULATOR CYNR"/>
    <property type="match status" value="1"/>
</dbReference>
<comment type="caution">
    <text evidence="7">The sequence shown here is derived from an EMBL/GenBank/DDBJ whole genome shotgun (WGS) entry which is preliminary data.</text>
</comment>
<dbReference type="Pfam" id="PF03466">
    <property type="entry name" value="LysR_substrate"/>
    <property type="match status" value="1"/>
</dbReference>